<feature type="non-terminal residue" evidence="6">
    <location>
        <position position="1"/>
    </location>
</feature>
<sequence length="213" mass="23426">EVNVYNIKGEDTGRKVTLNESIFGIKPNDHAIYLDVKQFMANNRQGTHKAKERSEVSGSTRKLGRQKGGGGARRGDINSPVLVGGGRVFGPRPRDYSFKLNKKTKALARRSALSYKAQDNAILVVEDFIFETPKTKEFLGIVKNLKISDKKLLLVFSDTNKNVYLSARNLKGANVQPISGLNTYRVLDAGVLVLSESTVSVINSVLSNDKEEA</sequence>
<proteinExistence type="inferred from homology"/>
<dbReference type="GO" id="GO:1990904">
    <property type="term" value="C:ribonucleoprotein complex"/>
    <property type="evidence" value="ECO:0007669"/>
    <property type="project" value="UniProtKB-KW"/>
</dbReference>
<dbReference type="InterPro" id="IPR013005">
    <property type="entry name" value="Ribosomal_uL4-like"/>
</dbReference>
<organism evidence="6">
    <name type="scientific">termite gut metagenome</name>
    <dbReference type="NCBI Taxonomy" id="433724"/>
    <lineage>
        <taxon>unclassified sequences</taxon>
        <taxon>metagenomes</taxon>
        <taxon>organismal metagenomes</taxon>
    </lineage>
</organism>
<evidence type="ECO:0000256" key="3">
    <source>
        <dbReference type="ARBA" id="ARBA00022980"/>
    </source>
</evidence>
<evidence type="ECO:0000256" key="5">
    <source>
        <dbReference type="SAM" id="MobiDB-lite"/>
    </source>
</evidence>
<dbReference type="AlphaFoldDB" id="A0A5J4PB59"/>
<dbReference type="GO" id="GO:0003723">
    <property type="term" value="F:RNA binding"/>
    <property type="evidence" value="ECO:0007669"/>
    <property type="project" value="UniProtKB-KW"/>
</dbReference>
<dbReference type="SUPFAM" id="SSF52166">
    <property type="entry name" value="Ribosomal protein L4"/>
    <property type="match status" value="1"/>
</dbReference>
<feature type="region of interest" description="Disordered" evidence="5">
    <location>
        <begin position="45"/>
        <end position="77"/>
    </location>
</feature>
<comment type="caution">
    <text evidence="6">The sequence shown here is derived from an EMBL/GenBank/DDBJ whole genome shotgun (WGS) entry which is preliminary data.</text>
</comment>
<protein>
    <submittedName>
        <fullName evidence="6">50S ribosomal protein L4</fullName>
    </submittedName>
</protein>
<dbReference type="GO" id="GO:0006412">
    <property type="term" value="P:translation"/>
    <property type="evidence" value="ECO:0007669"/>
    <property type="project" value="InterPro"/>
</dbReference>
<keyword evidence="3 6" id="KW-0689">Ribosomal protein</keyword>
<dbReference type="Pfam" id="PF00573">
    <property type="entry name" value="Ribosomal_L4"/>
    <property type="match status" value="1"/>
</dbReference>
<dbReference type="Gene3D" id="3.40.1370.10">
    <property type="match status" value="1"/>
</dbReference>
<evidence type="ECO:0000313" key="6">
    <source>
        <dbReference type="EMBL" id="KAA6306248.1"/>
    </source>
</evidence>
<keyword evidence="2" id="KW-0694">RNA-binding</keyword>
<keyword evidence="4" id="KW-0687">Ribonucleoprotein</keyword>
<reference evidence="6" key="1">
    <citation type="submission" date="2019-03" db="EMBL/GenBank/DDBJ databases">
        <title>Single cell metagenomics reveals metabolic interactions within the superorganism composed of flagellate Streblomastix strix and complex community of Bacteroidetes bacteria on its surface.</title>
        <authorList>
            <person name="Treitli S.C."/>
            <person name="Kolisko M."/>
            <person name="Husnik F."/>
            <person name="Keeling P."/>
            <person name="Hampl V."/>
        </authorList>
    </citation>
    <scope>NUCLEOTIDE SEQUENCE</scope>
    <source>
        <strain evidence="6">STM</strain>
    </source>
</reference>
<dbReference type="GO" id="GO:0003735">
    <property type="term" value="F:structural constituent of ribosome"/>
    <property type="evidence" value="ECO:0007669"/>
    <property type="project" value="InterPro"/>
</dbReference>
<dbReference type="InterPro" id="IPR002136">
    <property type="entry name" value="Ribosomal_uL4"/>
</dbReference>
<dbReference type="HAMAP" id="MF_01328_B">
    <property type="entry name" value="Ribosomal_uL4_B"/>
    <property type="match status" value="1"/>
</dbReference>
<dbReference type="EMBL" id="SNRY01010058">
    <property type="protein sequence ID" value="KAA6306248.1"/>
    <property type="molecule type" value="Genomic_DNA"/>
</dbReference>
<accession>A0A5J4PB59</accession>
<dbReference type="PANTHER" id="PTHR10746:SF6">
    <property type="entry name" value="LARGE RIBOSOMAL SUBUNIT PROTEIN UL4M"/>
    <property type="match status" value="1"/>
</dbReference>
<gene>
    <name evidence="6" type="ORF">EZS27_042096</name>
</gene>
<dbReference type="FunFam" id="3.40.1370.10:FF:000009">
    <property type="entry name" value="50S ribosomal protein L4"/>
    <property type="match status" value="1"/>
</dbReference>
<dbReference type="InterPro" id="IPR023574">
    <property type="entry name" value="Ribosomal_uL4_dom_sf"/>
</dbReference>
<dbReference type="PANTHER" id="PTHR10746">
    <property type="entry name" value="50S RIBOSOMAL PROTEIN L4"/>
    <property type="match status" value="1"/>
</dbReference>
<dbReference type="NCBIfam" id="TIGR03953">
    <property type="entry name" value="rplD_bact"/>
    <property type="match status" value="1"/>
</dbReference>
<evidence type="ECO:0000256" key="4">
    <source>
        <dbReference type="ARBA" id="ARBA00023274"/>
    </source>
</evidence>
<evidence type="ECO:0000256" key="2">
    <source>
        <dbReference type="ARBA" id="ARBA00022884"/>
    </source>
</evidence>
<name>A0A5J4PB59_9ZZZZ</name>
<comment type="similarity">
    <text evidence="1">Belongs to the universal ribosomal protein uL4 family.</text>
</comment>
<dbReference type="GO" id="GO:0005840">
    <property type="term" value="C:ribosome"/>
    <property type="evidence" value="ECO:0007669"/>
    <property type="project" value="UniProtKB-KW"/>
</dbReference>
<evidence type="ECO:0000256" key="1">
    <source>
        <dbReference type="ARBA" id="ARBA00010528"/>
    </source>
</evidence>